<keyword evidence="2" id="KW-1185">Reference proteome</keyword>
<protein>
    <submittedName>
        <fullName evidence="1">Jg24543 protein</fullName>
    </submittedName>
</protein>
<name>A0A8S4SR66_9NEOP</name>
<evidence type="ECO:0000313" key="1">
    <source>
        <dbReference type="EMBL" id="CAH2269949.1"/>
    </source>
</evidence>
<gene>
    <name evidence="1" type="primary">jg24543</name>
    <name evidence="1" type="ORF">PAEG_LOCUS27878</name>
</gene>
<comment type="caution">
    <text evidence="1">The sequence shown here is derived from an EMBL/GenBank/DDBJ whole genome shotgun (WGS) entry which is preliminary data.</text>
</comment>
<dbReference type="Proteomes" id="UP000838756">
    <property type="component" value="Unassembled WGS sequence"/>
</dbReference>
<reference evidence="1" key="1">
    <citation type="submission" date="2022-03" db="EMBL/GenBank/DDBJ databases">
        <authorList>
            <person name="Lindestad O."/>
        </authorList>
    </citation>
    <scope>NUCLEOTIDE SEQUENCE</scope>
</reference>
<organism evidence="1 2">
    <name type="scientific">Pararge aegeria aegeria</name>
    <dbReference type="NCBI Taxonomy" id="348720"/>
    <lineage>
        <taxon>Eukaryota</taxon>
        <taxon>Metazoa</taxon>
        <taxon>Ecdysozoa</taxon>
        <taxon>Arthropoda</taxon>
        <taxon>Hexapoda</taxon>
        <taxon>Insecta</taxon>
        <taxon>Pterygota</taxon>
        <taxon>Neoptera</taxon>
        <taxon>Endopterygota</taxon>
        <taxon>Lepidoptera</taxon>
        <taxon>Glossata</taxon>
        <taxon>Ditrysia</taxon>
        <taxon>Papilionoidea</taxon>
        <taxon>Nymphalidae</taxon>
        <taxon>Satyrinae</taxon>
        <taxon>Satyrini</taxon>
        <taxon>Parargina</taxon>
        <taxon>Pararge</taxon>
    </lineage>
</organism>
<dbReference type="EMBL" id="CAKXAJ010026554">
    <property type="protein sequence ID" value="CAH2269949.1"/>
    <property type="molecule type" value="Genomic_DNA"/>
</dbReference>
<proteinExistence type="predicted"/>
<evidence type="ECO:0000313" key="2">
    <source>
        <dbReference type="Proteomes" id="UP000838756"/>
    </source>
</evidence>
<sequence length="280" mass="31810">MQIRIQFSPPVFFRGCRTRRLGEDNGERPEASSALFLPTPATTNQSSQRGDYEQNPIGRDLKSNFGKLKAIDPVEVQHEKPVNVSASVQNIKEYMTKVIKDQSSKIQTLLRKIQYNAQMVLTKIKLMNQNQKPHMGKKTYEAMKPTDDADNQIESPISEDTRIADVSTKLDNARSFSNHYVSTGYGASGSANSYGVSTYHHHSIGFDPINIVVSMSLISFLFQALQGFFARTRLPTPVVEAKRLDSRSSEKWNNKLEEKKRTFTKKNSYLTKKLYKNNLH</sequence>
<dbReference type="AlphaFoldDB" id="A0A8S4SR66"/>
<accession>A0A8S4SR66</accession>
<dbReference type="OrthoDB" id="7475826at2759"/>